<dbReference type="RefSeq" id="WP_346824553.1">
    <property type="nucleotide sequence ID" value="NZ_JBDKWZ010000027.1"/>
</dbReference>
<proteinExistence type="predicted"/>
<keyword evidence="2" id="KW-1185">Reference proteome</keyword>
<dbReference type="AlphaFoldDB" id="A0AAW9S3M3"/>
<evidence type="ECO:0000313" key="2">
    <source>
        <dbReference type="Proteomes" id="UP001403385"/>
    </source>
</evidence>
<name>A0AAW9S3M3_9BACT</name>
<accession>A0AAW9S3M3</accession>
<organism evidence="1 2">
    <name type="scientific">Rapidithrix thailandica</name>
    <dbReference type="NCBI Taxonomy" id="413964"/>
    <lineage>
        <taxon>Bacteria</taxon>
        <taxon>Pseudomonadati</taxon>
        <taxon>Bacteroidota</taxon>
        <taxon>Cytophagia</taxon>
        <taxon>Cytophagales</taxon>
        <taxon>Flammeovirgaceae</taxon>
        <taxon>Rapidithrix</taxon>
    </lineage>
</organism>
<dbReference type="Proteomes" id="UP001403385">
    <property type="component" value="Unassembled WGS sequence"/>
</dbReference>
<comment type="caution">
    <text evidence="1">The sequence shown here is derived from an EMBL/GenBank/DDBJ whole genome shotgun (WGS) entry which is preliminary data.</text>
</comment>
<dbReference type="InterPro" id="IPR046342">
    <property type="entry name" value="CBS_dom_sf"/>
</dbReference>
<dbReference type="EMBL" id="JBDKWZ010000027">
    <property type="protein sequence ID" value="MEN7551774.1"/>
    <property type="molecule type" value="Genomic_DNA"/>
</dbReference>
<sequence>MSTKLFTVNENDLAELATCIMQWKNIHHMPVEDSSGKLLTWTQMECFLERQKYNGYSGRYYDQRSTDGKYGY</sequence>
<dbReference type="SUPFAM" id="SSF54631">
    <property type="entry name" value="CBS-domain pair"/>
    <property type="match status" value="1"/>
</dbReference>
<protein>
    <submittedName>
        <fullName evidence="1">Uncharacterized protein</fullName>
    </submittedName>
</protein>
<evidence type="ECO:0000313" key="1">
    <source>
        <dbReference type="EMBL" id="MEN7551774.1"/>
    </source>
</evidence>
<gene>
    <name evidence="1" type="ORF">AAG747_27915</name>
</gene>
<reference evidence="1 2" key="1">
    <citation type="submission" date="2024-04" db="EMBL/GenBank/DDBJ databases">
        <title>Novel genus in family Flammeovirgaceae.</title>
        <authorList>
            <person name="Nguyen T.H."/>
            <person name="Vuong T.Q."/>
            <person name="Le H."/>
            <person name="Kim S.-G."/>
        </authorList>
    </citation>
    <scope>NUCLEOTIDE SEQUENCE [LARGE SCALE GENOMIC DNA]</scope>
    <source>
        <strain evidence="1 2">JCM 23209</strain>
    </source>
</reference>